<name>A0A0P1FI61_9RHOB</name>
<proteinExistence type="predicted"/>
<protein>
    <submittedName>
        <fullName evidence="2">Retron-type reverse transcriptase</fullName>
    </submittedName>
</protein>
<dbReference type="InterPro" id="IPR043502">
    <property type="entry name" value="DNA/RNA_pol_sf"/>
</dbReference>
<evidence type="ECO:0000259" key="1">
    <source>
        <dbReference type="PROSITE" id="PS50878"/>
    </source>
</evidence>
<dbReference type="Proteomes" id="UP000051298">
    <property type="component" value="Unassembled WGS sequence"/>
</dbReference>
<dbReference type="CDD" id="cd01646">
    <property type="entry name" value="RT_Bac_retron_I"/>
    <property type="match status" value="1"/>
</dbReference>
<reference evidence="2 3" key="1">
    <citation type="submission" date="2015-09" db="EMBL/GenBank/DDBJ databases">
        <authorList>
            <consortium name="Swine Surveillance"/>
        </authorList>
    </citation>
    <scope>NUCLEOTIDE SEQUENCE [LARGE SCALE GENOMIC DNA]</scope>
    <source>
        <strain evidence="2 3">CECT 5294</strain>
    </source>
</reference>
<sequence length="275" mass="31455">MKQLIAMISDGFNYHVLRTDISNFFESIPHDRLLQKLKNDQLLSQKSLRLISGILFRYASLAGTPGVGLPRGLGISSYLSELYMREFDQRVKMLDDVVFYARYVDDIVVLFAPLPGTDVRVKRPKLRDFLSDISLTMNETAEKTKESPVDSYGLPDTKGSWSFEYLGYCIDFRAGVSVSMSRKRLARYKNRVSGCFRRYESQRSTNYKKAYRILIKRVRFLTSNTQLTHNKSNAYVGIYFNNMHLTHHKDLIALDSILCAKIGSLSSGFVAQIPS</sequence>
<dbReference type="NCBIfam" id="NF041747">
    <property type="entry name" value="Drt3a"/>
    <property type="match status" value="1"/>
</dbReference>
<accession>A0A0P1FI61</accession>
<dbReference type="Pfam" id="PF00078">
    <property type="entry name" value="RVT_1"/>
    <property type="match status" value="1"/>
</dbReference>
<gene>
    <name evidence="2" type="ORF">THS5294_01958</name>
</gene>
<feature type="domain" description="Reverse transcriptase" evidence="1">
    <location>
        <begin position="1"/>
        <end position="170"/>
    </location>
</feature>
<dbReference type="AlphaFoldDB" id="A0A0P1FI61"/>
<keyword evidence="2" id="KW-0548">Nucleotidyltransferase</keyword>
<dbReference type="PROSITE" id="PS50878">
    <property type="entry name" value="RT_POL"/>
    <property type="match status" value="1"/>
</dbReference>
<evidence type="ECO:0000313" key="2">
    <source>
        <dbReference type="EMBL" id="CUH60662.1"/>
    </source>
</evidence>
<dbReference type="SUPFAM" id="SSF56672">
    <property type="entry name" value="DNA/RNA polymerases"/>
    <property type="match status" value="1"/>
</dbReference>
<organism evidence="2 3">
    <name type="scientific">Thalassobacter stenotrophicus</name>
    <dbReference type="NCBI Taxonomy" id="266809"/>
    <lineage>
        <taxon>Bacteria</taxon>
        <taxon>Pseudomonadati</taxon>
        <taxon>Pseudomonadota</taxon>
        <taxon>Alphaproteobacteria</taxon>
        <taxon>Rhodobacterales</taxon>
        <taxon>Roseobacteraceae</taxon>
        <taxon>Thalassobacter</taxon>
    </lineage>
</organism>
<dbReference type="GO" id="GO:0003964">
    <property type="term" value="F:RNA-directed DNA polymerase activity"/>
    <property type="evidence" value="ECO:0007669"/>
    <property type="project" value="UniProtKB-KW"/>
</dbReference>
<dbReference type="InterPro" id="IPR000477">
    <property type="entry name" value="RT_dom"/>
</dbReference>
<keyword evidence="2" id="KW-0695">RNA-directed DNA polymerase</keyword>
<evidence type="ECO:0000313" key="3">
    <source>
        <dbReference type="Proteomes" id="UP000051298"/>
    </source>
</evidence>
<keyword evidence="2" id="KW-0808">Transferase</keyword>
<dbReference type="EMBL" id="CYRX01000027">
    <property type="protein sequence ID" value="CUH60662.1"/>
    <property type="molecule type" value="Genomic_DNA"/>
</dbReference>